<dbReference type="Proteomes" id="UP000023152">
    <property type="component" value="Unassembled WGS sequence"/>
</dbReference>
<evidence type="ECO:0000256" key="1">
    <source>
        <dbReference type="SAM" id="MobiDB-lite"/>
    </source>
</evidence>
<reference evidence="3 4" key="1">
    <citation type="journal article" date="2013" name="Curr. Biol.">
        <title>The Genome of the Foraminiferan Reticulomyxa filosa.</title>
        <authorList>
            <person name="Glockner G."/>
            <person name="Hulsmann N."/>
            <person name="Schleicher M."/>
            <person name="Noegel A.A."/>
            <person name="Eichinger L."/>
            <person name="Gallinger C."/>
            <person name="Pawlowski J."/>
            <person name="Sierra R."/>
            <person name="Euteneuer U."/>
            <person name="Pillet L."/>
            <person name="Moustafa A."/>
            <person name="Platzer M."/>
            <person name="Groth M."/>
            <person name="Szafranski K."/>
            <person name="Schliwa M."/>
        </authorList>
    </citation>
    <scope>NUCLEOTIDE SEQUENCE [LARGE SCALE GENOMIC DNA]</scope>
</reference>
<proteinExistence type="predicted"/>
<feature type="domain" description="WWE" evidence="2">
    <location>
        <begin position="1"/>
        <end position="78"/>
    </location>
</feature>
<dbReference type="InterPro" id="IPR037197">
    <property type="entry name" value="WWE_dom_sf"/>
</dbReference>
<dbReference type="SUPFAM" id="SSF117839">
    <property type="entry name" value="WWE domain"/>
    <property type="match status" value="1"/>
</dbReference>
<name>X6NIT8_RETFI</name>
<keyword evidence="4" id="KW-1185">Reference proteome</keyword>
<dbReference type="PROSITE" id="PS50918">
    <property type="entry name" value="WWE"/>
    <property type="match status" value="1"/>
</dbReference>
<dbReference type="InterPro" id="IPR004170">
    <property type="entry name" value="WWE_dom"/>
</dbReference>
<feature type="region of interest" description="Disordered" evidence="1">
    <location>
        <begin position="153"/>
        <end position="183"/>
    </location>
</feature>
<gene>
    <name evidence="3" type="ORF">RFI_10893</name>
</gene>
<evidence type="ECO:0000313" key="3">
    <source>
        <dbReference type="EMBL" id="ETO26245.1"/>
    </source>
</evidence>
<evidence type="ECO:0000313" key="4">
    <source>
        <dbReference type="Proteomes" id="UP000023152"/>
    </source>
</evidence>
<accession>X6NIT8</accession>
<dbReference type="Gene3D" id="3.30.720.50">
    <property type="match status" value="1"/>
</dbReference>
<evidence type="ECO:0000259" key="2">
    <source>
        <dbReference type="PROSITE" id="PS50918"/>
    </source>
</evidence>
<sequence>MSKETVEWQYEESKNQWKTYPVTISGVIEKEHQLKNAKIHPSNNVVFVRLNGKAYEINLNRELQINVSNKEDTSKLRRRVSVFGTHDIIPVYLSLADKSARDYASKTATGPANNKIQKISCPFCKHANPPQNEFCDECQLDLRDIGSDSWFITTQDEDNNKSTPKPLVNSDTESEHAMEIDSD</sequence>
<dbReference type="AlphaFoldDB" id="X6NIT8"/>
<comment type="caution">
    <text evidence="3">The sequence shown here is derived from an EMBL/GenBank/DDBJ whole genome shotgun (WGS) entry which is preliminary data.</text>
</comment>
<feature type="compositionally biased region" description="Basic and acidic residues" evidence="1">
    <location>
        <begin position="173"/>
        <end position="183"/>
    </location>
</feature>
<protein>
    <recommendedName>
        <fullName evidence="2">WWE domain-containing protein</fullName>
    </recommendedName>
</protein>
<dbReference type="EMBL" id="ASPP01007994">
    <property type="protein sequence ID" value="ETO26245.1"/>
    <property type="molecule type" value="Genomic_DNA"/>
</dbReference>
<organism evidence="3 4">
    <name type="scientific">Reticulomyxa filosa</name>
    <dbReference type="NCBI Taxonomy" id="46433"/>
    <lineage>
        <taxon>Eukaryota</taxon>
        <taxon>Sar</taxon>
        <taxon>Rhizaria</taxon>
        <taxon>Retaria</taxon>
        <taxon>Foraminifera</taxon>
        <taxon>Monothalamids</taxon>
        <taxon>Reticulomyxidae</taxon>
        <taxon>Reticulomyxa</taxon>
    </lineage>
</organism>
<dbReference type="Pfam" id="PF02825">
    <property type="entry name" value="WWE"/>
    <property type="match status" value="1"/>
</dbReference>